<evidence type="ECO:0000313" key="3">
    <source>
        <dbReference type="Proteomes" id="UP000218810"/>
    </source>
</evidence>
<comment type="caution">
    <text evidence="2">The sequence shown here is derived from an EMBL/GenBank/DDBJ whole genome shotgun (WGS) entry which is preliminary data.</text>
</comment>
<keyword evidence="3" id="KW-1185">Reference proteome</keyword>
<dbReference type="EMBL" id="NTGA01000016">
    <property type="protein sequence ID" value="PAY23324.1"/>
    <property type="molecule type" value="Genomic_DNA"/>
</dbReference>
<sequence>MFAEDRPDPDEYTPEPDPVTAAEEYAPEVSVDDPTREANPADVAEQLVVVPTDDEVDPELADDDED</sequence>
<dbReference type="RefSeq" id="WP_095718277.1">
    <property type="nucleotide sequence ID" value="NZ_NTGA01000016.1"/>
</dbReference>
<evidence type="ECO:0000313" key="2">
    <source>
        <dbReference type="EMBL" id="PAY23324.1"/>
    </source>
</evidence>
<feature type="region of interest" description="Disordered" evidence="1">
    <location>
        <begin position="1"/>
        <end position="66"/>
    </location>
</feature>
<feature type="compositionally biased region" description="Acidic residues" evidence="1">
    <location>
        <begin position="52"/>
        <end position="66"/>
    </location>
</feature>
<gene>
    <name evidence="2" type="ORF">CEY15_09690</name>
</gene>
<proteinExistence type="predicted"/>
<organism evidence="2 3">
    <name type="scientific">Dietzia natronolimnaea</name>
    <dbReference type="NCBI Taxonomy" id="161920"/>
    <lineage>
        <taxon>Bacteria</taxon>
        <taxon>Bacillati</taxon>
        <taxon>Actinomycetota</taxon>
        <taxon>Actinomycetes</taxon>
        <taxon>Mycobacteriales</taxon>
        <taxon>Dietziaceae</taxon>
        <taxon>Dietzia</taxon>
    </lineage>
</organism>
<accession>A0A2A2WQS7</accession>
<evidence type="ECO:0000256" key="1">
    <source>
        <dbReference type="SAM" id="MobiDB-lite"/>
    </source>
</evidence>
<name>A0A2A2WQS7_9ACTN</name>
<dbReference type="Proteomes" id="UP000218810">
    <property type="component" value="Unassembled WGS sequence"/>
</dbReference>
<dbReference type="AlphaFoldDB" id="A0A2A2WQS7"/>
<reference evidence="3" key="1">
    <citation type="submission" date="2017-09" db="EMBL/GenBank/DDBJ databases">
        <authorList>
            <person name="Zhang Y."/>
            <person name="Huang X."/>
            <person name="Liu J."/>
            <person name="Lu L."/>
            <person name="Peng K."/>
        </authorList>
    </citation>
    <scope>NUCLEOTIDE SEQUENCE [LARGE SCALE GENOMIC DNA]</scope>
    <source>
        <strain evidence="3">S-XJ-1</strain>
    </source>
</reference>
<protein>
    <submittedName>
        <fullName evidence="2">Uncharacterized protein</fullName>
    </submittedName>
</protein>